<dbReference type="OrthoDB" id="16464at2759"/>
<dbReference type="PANTHER" id="PTHR43245:SF11">
    <property type="entry name" value="LD23561P"/>
    <property type="match status" value="1"/>
</dbReference>
<feature type="domain" description="NAD-dependent epimerase/dehydratase" evidence="1">
    <location>
        <begin position="31"/>
        <end position="271"/>
    </location>
</feature>
<dbReference type="EMBL" id="ML991872">
    <property type="protein sequence ID" value="KAF2229198.1"/>
    <property type="molecule type" value="Genomic_DNA"/>
</dbReference>
<proteinExistence type="predicted"/>
<dbReference type="InterPro" id="IPR001509">
    <property type="entry name" value="Epimerase_deHydtase"/>
</dbReference>
<gene>
    <name evidence="2" type="ORF">EV356DRAFT_537458</name>
</gene>
<dbReference type="Proteomes" id="UP000800092">
    <property type="component" value="Unassembled WGS sequence"/>
</dbReference>
<sequence>MTFARMRESMILIHVGRKLNEQPREQGAREQGYIGRFLALYIHQNQLASSVRLVDKQLPELAMLAPEFASACSKDKFVQADASRPDILAKLLKTPAGKIYDYIFNCGGETRYSQDDAVYRNRSYMLSLSLGQAVADAGGCKAFVEVSTGFVYAPDKAPRREHDRCKPWLKLAKWKLEAEEALGKLQLQKQGGAVGGGAGGGRGGLPLVVMRTAHVYGPYTGRWLGTALALARVYQQLGKDMKFLWGRELKTSCVHVEDVARALWTAATWRASLPASTSVSPFSAGANDAATAFPVFNVVDHGATTQAALAGLVNEVFAIPTTFTNAFINTFARMNLEHVVDDVNDETLDPWSEMLRKSDCVENTPLTPFMEKELLQDKDVNLDGTRFERVAGFKYKHERITKAEVQDVIESYKRMNWWP</sequence>
<accession>A0A6A6GUD8</accession>
<keyword evidence="3" id="KW-1185">Reference proteome</keyword>
<evidence type="ECO:0000259" key="1">
    <source>
        <dbReference type="Pfam" id="PF01370"/>
    </source>
</evidence>
<dbReference type="Gene3D" id="3.40.50.720">
    <property type="entry name" value="NAD(P)-binding Rossmann-like Domain"/>
    <property type="match status" value="1"/>
</dbReference>
<dbReference type="PANTHER" id="PTHR43245">
    <property type="entry name" value="BIFUNCTIONAL POLYMYXIN RESISTANCE PROTEIN ARNA"/>
    <property type="match status" value="1"/>
</dbReference>
<dbReference type="Pfam" id="PF01370">
    <property type="entry name" value="Epimerase"/>
    <property type="match status" value="1"/>
</dbReference>
<dbReference type="InterPro" id="IPR036291">
    <property type="entry name" value="NAD(P)-bd_dom_sf"/>
</dbReference>
<reference evidence="2" key="1">
    <citation type="journal article" date="2020" name="Stud. Mycol.">
        <title>101 Dothideomycetes genomes: a test case for predicting lifestyles and emergence of pathogens.</title>
        <authorList>
            <person name="Haridas S."/>
            <person name="Albert R."/>
            <person name="Binder M."/>
            <person name="Bloem J."/>
            <person name="Labutti K."/>
            <person name="Salamov A."/>
            <person name="Andreopoulos B."/>
            <person name="Baker S."/>
            <person name="Barry K."/>
            <person name="Bills G."/>
            <person name="Bluhm B."/>
            <person name="Cannon C."/>
            <person name="Castanera R."/>
            <person name="Culley D."/>
            <person name="Daum C."/>
            <person name="Ezra D."/>
            <person name="Gonzalez J."/>
            <person name="Henrissat B."/>
            <person name="Kuo A."/>
            <person name="Liang C."/>
            <person name="Lipzen A."/>
            <person name="Lutzoni F."/>
            <person name="Magnuson J."/>
            <person name="Mondo S."/>
            <person name="Nolan M."/>
            <person name="Ohm R."/>
            <person name="Pangilinan J."/>
            <person name="Park H.-J."/>
            <person name="Ramirez L."/>
            <person name="Alfaro M."/>
            <person name="Sun H."/>
            <person name="Tritt A."/>
            <person name="Yoshinaga Y."/>
            <person name="Zwiers L.-H."/>
            <person name="Turgeon B."/>
            <person name="Goodwin S."/>
            <person name="Spatafora J."/>
            <person name="Crous P."/>
            <person name="Grigoriev I."/>
        </authorList>
    </citation>
    <scope>NUCLEOTIDE SEQUENCE</scope>
    <source>
        <strain evidence="2">Tuck. ex Michener</strain>
    </source>
</reference>
<name>A0A6A6GUD8_VIRVR</name>
<protein>
    <submittedName>
        <fullName evidence="2">NAD(P)-binding protein</fullName>
    </submittedName>
</protein>
<evidence type="ECO:0000313" key="3">
    <source>
        <dbReference type="Proteomes" id="UP000800092"/>
    </source>
</evidence>
<dbReference type="InterPro" id="IPR050177">
    <property type="entry name" value="Lipid_A_modif_metabolic_enz"/>
</dbReference>
<evidence type="ECO:0000313" key="2">
    <source>
        <dbReference type="EMBL" id="KAF2229198.1"/>
    </source>
</evidence>
<dbReference type="SUPFAM" id="SSF51735">
    <property type="entry name" value="NAD(P)-binding Rossmann-fold domains"/>
    <property type="match status" value="1"/>
</dbReference>
<dbReference type="AlphaFoldDB" id="A0A6A6GUD8"/>
<organism evidence="2 3">
    <name type="scientific">Viridothelium virens</name>
    <name type="common">Speckled blister lichen</name>
    <name type="synonym">Trypethelium virens</name>
    <dbReference type="NCBI Taxonomy" id="1048519"/>
    <lineage>
        <taxon>Eukaryota</taxon>
        <taxon>Fungi</taxon>
        <taxon>Dikarya</taxon>
        <taxon>Ascomycota</taxon>
        <taxon>Pezizomycotina</taxon>
        <taxon>Dothideomycetes</taxon>
        <taxon>Dothideomycetes incertae sedis</taxon>
        <taxon>Trypetheliales</taxon>
        <taxon>Trypetheliaceae</taxon>
        <taxon>Viridothelium</taxon>
    </lineage>
</organism>